<comment type="caution">
    <text evidence="2">The sequence shown here is derived from an EMBL/GenBank/DDBJ whole genome shotgun (WGS) entry which is preliminary data.</text>
</comment>
<dbReference type="STRING" id="97359.A0A550CK31"/>
<dbReference type="PANTHER" id="PTHR28122:SF1">
    <property type="entry name" value="E3 UBIQUITIN-PROTEIN LIGASE SUBSTRATE RECEPTOR MMS22"/>
    <property type="match status" value="1"/>
</dbReference>
<feature type="region of interest" description="Disordered" evidence="1">
    <location>
        <begin position="1"/>
        <end position="20"/>
    </location>
</feature>
<feature type="region of interest" description="Disordered" evidence="1">
    <location>
        <begin position="55"/>
        <end position="317"/>
    </location>
</feature>
<evidence type="ECO:0000256" key="1">
    <source>
        <dbReference type="SAM" id="MobiDB-lite"/>
    </source>
</evidence>
<feature type="region of interest" description="Disordered" evidence="1">
    <location>
        <begin position="330"/>
        <end position="444"/>
    </location>
</feature>
<feature type="region of interest" description="Disordered" evidence="1">
    <location>
        <begin position="471"/>
        <end position="592"/>
    </location>
</feature>
<dbReference type="GO" id="GO:0000724">
    <property type="term" value="P:double-strand break repair via homologous recombination"/>
    <property type="evidence" value="ECO:0007669"/>
    <property type="project" value="TreeGrafter"/>
</dbReference>
<name>A0A550CK31_9AGAR</name>
<organism evidence="2 3">
    <name type="scientific">Schizophyllum amplum</name>
    <dbReference type="NCBI Taxonomy" id="97359"/>
    <lineage>
        <taxon>Eukaryota</taxon>
        <taxon>Fungi</taxon>
        <taxon>Dikarya</taxon>
        <taxon>Basidiomycota</taxon>
        <taxon>Agaricomycotina</taxon>
        <taxon>Agaricomycetes</taxon>
        <taxon>Agaricomycetidae</taxon>
        <taxon>Agaricales</taxon>
        <taxon>Schizophyllaceae</taxon>
        <taxon>Schizophyllum</taxon>
    </lineage>
</organism>
<reference evidence="2 3" key="1">
    <citation type="journal article" date="2019" name="New Phytol.">
        <title>Comparative genomics reveals unique wood-decay strategies and fruiting body development in the Schizophyllaceae.</title>
        <authorList>
            <person name="Almasi E."/>
            <person name="Sahu N."/>
            <person name="Krizsan K."/>
            <person name="Balint B."/>
            <person name="Kovacs G.M."/>
            <person name="Kiss B."/>
            <person name="Cseklye J."/>
            <person name="Drula E."/>
            <person name="Henrissat B."/>
            <person name="Nagy I."/>
            <person name="Chovatia M."/>
            <person name="Adam C."/>
            <person name="LaButti K."/>
            <person name="Lipzen A."/>
            <person name="Riley R."/>
            <person name="Grigoriev I.V."/>
            <person name="Nagy L.G."/>
        </authorList>
    </citation>
    <scope>NUCLEOTIDE SEQUENCE [LARGE SCALE GENOMIC DNA]</scope>
    <source>
        <strain evidence="2 3">NL-1724</strain>
    </source>
</reference>
<dbReference type="OrthoDB" id="2386201at2759"/>
<accession>A0A550CK31</accession>
<gene>
    <name evidence="2" type="ORF">BD626DRAFT_535688</name>
</gene>
<dbReference type="GO" id="GO:0031297">
    <property type="term" value="P:replication fork processing"/>
    <property type="evidence" value="ECO:0007669"/>
    <property type="project" value="InterPro"/>
</dbReference>
<feature type="compositionally biased region" description="Acidic residues" evidence="1">
    <location>
        <begin position="420"/>
        <end position="441"/>
    </location>
</feature>
<feature type="compositionally biased region" description="Basic and acidic residues" evidence="1">
    <location>
        <begin position="374"/>
        <end position="385"/>
    </location>
</feature>
<keyword evidence="3" id="KW-1185">Reference proteome</keyword>
<protein>
    <submittedName>
        <fullName evidence="2">Uncharacterized protein</fullName>
    </submittedName>
</protein>
<dbReference type="InterPro" id="IPR019021">
    <property type="entry name" value="Mms22"/>
</dbReference>
<feature type="compositionally biased region" description="Basic residues" evidence="1">
    <location>
        <begin position="579"/>
        <end position="588"/>
    </location>
</feature>
<feature type="compositionally biased region" description="Basic and acidic residues" evidence="1">
    <location>
        <begin position="104"/>
        <end position="183"/>
    </location>
</feature>
<dbReference type="PANTHER" id="PTHR28122">
    <property type="entry name" value="E3 UBIQUITIN-PROTEIN LIGASE SUBSTRATE RECEPTOR MMS22"/>
    <property type="match status" value="1"/>
</dbReference>
<dbReference type="GO" id="GO:0035361">
    <property type="term" value="C:Cul8-RING ubiquitin ligase complex"/>
    <property type="evidence" value="ECO:0007669"/>
    <property type="project" value="TreeGrafter"/>
</dbReference>
<feature type="compositionally biased region" description="Basic residues" evidence="1">
    <location>
        <begin position="546"/>
        <end position="559"/>
    </location>
</feature>
<dbReference type="Pfam" id="PF09462">
    <property type="entry name" value="Mus7"/>
    <property type="match status" value="1"/>
</dbReference>
<sequence length="1400" mass="159329">MNVEEEQAGRRYSFRQRNAANMNPYTWDRIQYINQMRNNPEALVKLRNFHAAHGRTAEDAYEEESQEKAQEQTRRRARSAGSPSRSRTRERSPASSALSDDSDELSRREEFLKDYNQAEREMMKREREEKKIAKEEKKRAKEEKKRAREEKKARKEAERQRREEDKRRKEEERRLREQEADERRRRRLMRQSVRGEQNSPRDQSGHREESLGRSARSVSPNRVPAPRAESPPGSPASPVHSLRSWDAGSFNSRPNSPFEAPSPYRGRSARASPKSDSEDDTEEHTVDHTEDVADGSVGEDDESATEADKKMSAKERRKLKILGRLYPAFMLNKTAEDAPPKRIQTRATTVDEPSDDDNDVPLQPGQSRVRLASRPRDVREIKGDPDSSDSEVISDTIPEAIEVRPPPPRMLHGDVGDSIEISDDDDEDEGVEDDRSDEVDDDALRVYFQEPKAEVSIVDYMLAGTRIVRTGKTKKQRPTASGRHRLNIVTGAARKNGTGQLKLDFSSHGTRKRTKHSHSSRRKLQRQSSGRMSSPNARSEEAGPSRSRHRSGGRLHAHKHTEEGEVVDLAHDPQADWRQKRKEKRKLAKERDRTRGLHVFTTDGALASNSRKRKYVTVDFEQEDVYEALQFVPPPASPRSQPRQGVSQQGPRPPQSRSQSSHSVPVVLDSGPTTTDHGVPAGHAVGDTLLQKDIPVLPSGIAFDHATYIGGGSLRALLAVMSPDKTITEPAPWNDHGLKFSSGEDFPSYEAQFGKLCDVYLIWQRDCQRTTARSSLKRPSLWELVEPTLKDSGERNHLHKAEHMWRTMFGLAALSQFNEHGFTTQKFILPAGWTIVPHATSLTRLEADPIQDARSSYARKQREIYARLIVSRCYQLWRRCGWNPGEESAFPVIRKLAEIFKSRHYGDLRMEKHSDYPARQLLSMWGPLSKLDLEALKNPSKHQLSPLFNRISYMTVAIYLDPASCDTRVEQALQYGQWSTMDRILTWFDVHMKVLLAEYKAAAAAASPSDHTILCGLTLMGCMRKIVAGLTKYPSPHFLLASLTRFVEECQDAEEYKELAMQEHFRLLATILDARRGVIPPPERPEIIFVEEEESQNYDEDGFDWDDPALNAALANIAPASPRQSSQPEQALPEVERMPKLTAEEAAGLDSEMSKALTTHYWAIWRYLKYVLPQRGVSEEVSAVMNAWVEAHTIMKKTKQLTWGSMMDKQLRQLKHDRQDCAVWLDMRFCLSLLTYEPMAYNTDTALGGRTIRDTCMELLWRSLAMHHITIEPRFLSIVLTVDGARHPLLAGLPFARSEDGDFVISFDDFLEQRPRSIETLLDNLDDLCSDGVQAKGGEDPIIYAVALYQSMQDTLKLPNVQADGEFVKLVRRAGEALEGTRLVKDDQRLKELREWCTNI</sequence>
<dbReference type="EMBL" id="VDMD01000005">
    <property type="protein sequence ID" value="TRM65146.1"/>
    <property type="molecule type" value="Genomic_DNA"/>
</dbReference>
<feature type="compositionally biased region" description="Low complexity" evidence="1">
    <location>
        <begin position="638"/>
        <end position="667"/>
    </location>
</feature>
<feature type="compositionally biased region" description="Basic residues" evidence="1">
    <location>
        <begin position="471"/>
        <end position="486"/>
    </location>
</feature>
<dbReference type="Proteomes" id="UP000320762">
    <property type="component" value="Unassembled WGS sequence"/>
</dbReference>
<feature type="compositionally biased region" description="Basic residues" evidence="1">
    <location>
        <begin position="509"/>
        <end position="525"/>
    </location>
</feature>
<feature type="region of interest" description="Disordered" evidence="1">
    <location>
        <begin position="632"/>
        <end position="684"/>
    </location>
</feature>
<dbReference type="GO" id="GO:0005634">
    <property type="term" value="C:nucleus"/>
    <property type="evidence" value="ECO:0007669"/>
    <property type="project" value="InterPro"/>
</dbReference>
<proteinExistence type="predicted"/>
<evidence type="ECO:0000313" key="3">
    <source>
        <dbReference type="Proteomes" id="UP000320762"/>
    </source>
</evidence>
<feature type="compositionally biased region" description="Basic and acidic residues" evidence="1">
    <location>
        <begin position="560"/>
        <end position="578"/>
    </location>
</feature>
<feature type="compositionally biased region" description="Polar residues" evidence="1">
    <location>
        <begin position="526"/>
        <end position="537"/>
    </location>
</feature>
<evidence type="ECO:0000313" key="2">
    <source>
        <dbReference type="EMBL" id="TRM65146.1"/>
    </source>
</evidence>